<reference evidence="5" key="1">
    <citation type="submission" date="2014-06" db="EMBL/GenBank/DDBJ databases">
        <title>Key roles for freshwater Actinobacteria revealed by deep metagenomic sequencing.</title>
        <authorList>
            <person name="Ghai R."/>
            <person name="Mizuno C.M."/>
            <person name="Picazo A."/>
            <person name="Camacho A."/>
            <person name="Rodriguez-Valera F."/>
        </authorList>
    </citation>
    <scope>NUCLEOTIDE SEQUENCE</scope>
</reference>
<keyword evidence="2" id="KW-0479">Metal-binding</keyword>
<name>A0A094QYF0_9ZZZZ</name>
<dbReference type="AlphaFoldDB" id="A0A094QYF0"/>
<dbReference type="Pfam" id="PF01975">
    <property type="entry name" value="SurE"/>
    <property type="match status" value="1"/>
</dbReference>
<feature type="non-terminal residue" evidence="5">
    <location>
        <position position="1"/>
    </location>
</feature>
<evidence type="ECO:0000256" key="3">
    <source>
        <dbReference type="ARBA" id="ARBA00022801"/>
    </source>
</evidence>
<comment type="similarity">
    <text evidence="1">Belongs to the SurE nucleotidase family.</text>
</comment>
<comment type="caution">
    <text evidence="5">The sequence shown here is derived from an EMBL/GenBank/DDBJ whole genome shotgun (WGS) entry which is preliminary data.</text>
</comment>
<proteinExistence type="inferred from homology"/>
<dbReference type="InterPro" id="IPR036523">
    <property type="entry name" value="SurE-like_sf"/>
</dbReference>
<keyword evidence="3" id="KW-0378">Hydrolase</keyword>
<dbReference type="EMBL" id="JNSL01000029">
    <property type="protein sequence ID" value="KGA19561.1"/>
    <property type="molecule type" value="Genomic_DNA"/>
</dbReference>
<organism evidence="5">
    <name type="scientific">freshwater metagenome</name>
    <dbReference type="NCBI Taxonomy" id="449393"/>
    <lineage>
        <taxon>unclassified sequences</taxon>
        <taxon>metagenomes</taxon>
        <taxon>ecological metagenomes</taxon>
    </lineage>
</organism>
<dbReference type="GO" id="GO:0008252">
    <property type="term" value="F:nucleotidase activity"/>
    <property type="evidence" value="ECO:0007669"/>
    <property type="project" value="InterPro"/>
</dbReference>
<evidence type="ECO:0000313" key="5">
    <source>
        <dbReference type="EMBL" id="KGA19561.1"/>
    </source>
</evidence>
<dbReference type="InterPro" id="IPR030048">
    <property type="entry name" value="SurE"/>
</dbReference>
<dbReference type="SUPFAM" id="SSF64167">
    <property type="entry name" value="SurE-like"/>
    <property type="match status" value="1"/>
</dbReference>
<feature type="domain" description="Survival protein SurE-like phosphatase/nucleotidase" evidence="4">
    <location>
        <begin position="10"/>
        <end position="118"/>
    </location>
</feature>
<gene>
    <name evidence="5" type="ORF">GM51_6320</name>
</gene>
<dbReference type="GO" id="GO:0046872">
    <property type="term" value="F:metal ion binding"/>
    <property type="evidence" value="ECO:0007669"/>
    <property type="project" value="UniProtKB-KW"/>
</dbReference>
<dbReference type="InterPro" id="IPR002828">
    <property type="entry name" value="SurE-like_Pase/nucleotidase"/>
</dbReference>
<dbReference type="PANTHER" id="PTHR30457:SF0">
    <property type="entry name" value="PHOSPHATASE, PUTATIVE (AFU_ORTHOLOGUE AFUA_4G01070)-RELATED"/>
    <property type="match status" value="1"/>
</dbReference>
<protein>
    <recommendedName>
        <fullName evidence="4">Survival protein SurE-like phosphatase/nucleotidase domain-containing protein</fullName>
    </recommendedName>
</protein>
<evidence type="ECO:0000256" key="1">
    <source>
        <dbReference type="ARBA" id="ARBA00011062"/>
    </source>
</evidence>
<dbReference type="Gene3D" id="3.40.1210.10">
    <property type="entry name" value="Survival protein SurE-like phosphatase/nucleotidase"/>
    <property type="match status" value="1"/>
</dbReference>
<accession>A0A094QYF0</accession>
<evidence type="ECO:0000259" key="4">
    <source>
        <dbReference type="Pfam" id="PF01975"/>
    </source>
</evidence>
<evidence type="ECO:0000256" key="2">
    <source>
        <dbReference type="ARBA" id="ARBA00022723"/>
    </source>
</evidence>
<sequence>ARLGVYGGPFDLVVSGINPGANVGRAVYHSGTVGAAVTARNGGVSGIAISQAVTGFGAEGQGWDEALVGQQWDSAATVAQRVVEGWIADRPKEAVVINVNVPNCAVADMKGWRRTEIGHIVPVAMATADLEAKEGHEGAFYVRMNYGAQAQMPGDTDGGAVENGEVAITYVSRYTDVPSQGSTAVNDALTSLVGKASTLHS</sequence>
<dbReference type="PANTHER" id="PTHR30457">
    <property type="entry name" value="5'-NUCLEOTIDASE SURE"/>
    <property type="match status" value="1"/>
</dbReference>